<sequence length="105" mass="11866">MSIAAEIRRRFRQAVVPTVATCVTAYFGYHLVQGDYGLVSWLRLTHEIEQTKAELAAVSGEREALDRRVSLLRPESLDRDMIEERARVILGFAHENDAVILTPAQ</sequence>
<protein>
    <submittedName>
        <fullName evidence="1">Septum formation initiator</fullName>
    </submittedName>
</protein>
<proteinExistence type="predicted"/>
<name>A0A317ECA3_9PROT</name>
<comment type="caution">
    <text evidence="1">The sequence shown here is derived from an EMBL/GenBank/DDBJ whole genome shotgun (WGS) entry which is preliminary data.</text>
</comment>
<dbReference type="InterPro" id="IPR007060">
    <property type="entry name" value="FtsL/DivIC"/>
</dbReference>
<dbReference type="Pfam" id="PF04977">
    <property type="entry name" value="DivIC"/>
    <property type="match status" value="1"/>
</dbReference>
<evidence type="ECO:0000313" key="1">
    <source>
        <dbReference type="EMBL" id="PWR23770.1"/>
    </source>
</evidence>
<organism evidence="1 2">
    <name type="scientific">Zavarzinia compransoris</name>
    <dbReference type="NCBI Taxonomy" id="1264899"/>
    <lineage>
        <taxon>Bacteria</taxon>
        <taxon>Pseudomonadati</taxon>
        <taxon>Pseudomonadota</taxon>
        <taxon>Alphaproteobacteria</taxon>
        <taxon>Rhodospirillales</taxon>
        <taxon>Zavarziniaceae</taxon>
        <taxon>Zavarzinia</taxon>
    </lineage>
</organism>
<dbReference type="OrthoDB" id="9815600at2"/>
<gene>
    <name evidence="1" type="ORF">DKG75_04195</name>
</gene>
<evidence type="ECO:0000313" key="2">
    <source>
        <dbReference type="Proteomes" id="UP000246077"/>
    </source>
</evidence>
<dbReference type="AlphaFoldDB" id="A0A317ECA3"/>
<dbReference type="EMBL" id="QGLF01000001">
    <property type="protein sequence ID" value="PWR23770.1"/>
    <property type="molecule type" value="Genomic_DNA"/>
</dbReference>
<keyword evidence="2" id="KW-1185">Reference proteome</keyword>
<dbReference type="Proteomes" id="UP000246077">
    <property type="component" value="Unassembled WGS sequence"/>
</dbReference>
<accession>A0A317ECA3</accession>
<reference evidence="2" key="1">
    <citation type="submission" date="2018-05" db="EMBL/GenBank/DDBJ databases">
        <title>Zavarzinia sp. HR-AS.</title>
        <authorList>
            <person name="Lee Y."/>
            <person name="Jeon C.O."/>
        </authorList>
    </citation>
    <scope>NUCLEOTIDE SEQUENCE [LARGE SCALE GENOMIC DNA]</scope>
    <source>
        <strain evidence="2">DSM 1231</strain>
    </source>
</reference>
<dbReference type="RefSeq" id="WP_109919800.1">
    <property type="nucleotide sequence ID" value="NZ_QGLF01000001.1"/>
</dbReference>